<keyword evidence="1" id="KW-0472">Membrane</keyword>
<name>A0ABM6QGH6_9PROT</name>
<geneLocation type="plasmid" evidence="3">
    <name>pcsc3h3</name>
</geneLocation>
<evidence type="ECO:0000313" key="3">
    <source>
        <dbReference type="Proteomes" id="UP000233458"/>
    </source>
</evidence>
<gene>
    <name evidence="2" type="ORF">CSC3H3_22925</name>
</gene>
<dbReference type="RefSeq" id="WP_101286694.1">
    <property type="nucleotide sequence ID" value="NZ_CP024200.1"/>
</dbReference>
<dbReference type="EMBL" id="CP024200">
    <property type="protein sequence ID" value="AUG55704.1"/>
    <property type="molecule type" value="Genomic_DNA"/>
</dbReference>
<keyword evidence="1" id="KW-1133">Transmembrane helix</keyword>
<proteinExistence type="predicted"/>
<keyword evidence="2" id="KW-0614">Plasmid</keyword>
<evidence type="ECO:0000313" key="2">
    <source>
        <dbReference type="EMBL" id="AUG55704.1"/>
    </source>
</evidence>
<keyword evidence="1" id="KW-0812">Transmembrane</keyword>
<keyword evidence="3" id="KW-1185">Reference proteome</keyword>
<reference evidence="2 3" key="1">
    <citation type="submission" date="2017-10" db="EMBL/GenBank/DDBJ databases">
        <title>Biodiversity and function of Thalassospira species in the particle-attached aromatic-hydrocarbon-degrading consortia from the surface seawater of the China South Sea.</title>
        <authorList>
            <person name="Dong C."/>
            <person name="Liu R."/>
            <person name="Shao Z."/>
        </authorList>
    </citation>
    <scope>NUCLEOTIDE SEQUENCE [LARGE SCALE GENOMIC DNA]</scope>
    <source>
        <strain evidence="2 3">CSC3H3</strain>
        <plasmid evidence="3">pcsc3h3</plasmid>
    </source>
</reference>
<organism evidence="2 3">
    <name type="scientific">Thalassospira marina</name>
    <dbReference type="NCBI Taxonomy" id="2048283"/>
    <lineage>
        <taxon>Bacteria</taxon>
        <taxon>Pseudomonadati</taxon>
        <taxon>Pseudomonadota</taxon>
        <taxon>Alphaproteobacteria</taxon>
        <taxon>Rhodospirillales</taxon>
        <taxon>Thalassospiraceae</taxon>
        <taxon>Thalassospira</taxon>
    </lineage>
</organism>
<evidence type="ECO:0000256" key="1">
    <source>
        <dbReference type="SAM" id="Phobius"/>
    </source>
</evidence>
<feature type="transmembrane region" description="Helical" evidence="1">
    <location>
        <begin position="32"/>
        <end position="51"/>
    </location>
</feature>
<dbReference type="Proteomes" id="UP000233458">
    <property type="component" value="Plasmid pCSC3H3"/>
</dbReference>
<sequence>MRVKTIHFASQGRTEPFPYGDIAIGKTNPVQLTLATFAPVIGMAITMAFLLQSTSWISIIYGENNNYL</sequence>
<protein>
    <submittedName>
        <fullName evidence="2">Uncharacterized protein</fullName>
    </submittedName>
</protein>
<accession>A0ABM6QGH6</accession>